<dbReference type="GO" id="GO:0051920">
    <property type="term" value="F:peroxiredoxin activity"/>
    <property type="evidence" value="ECO:0007669"/>
    <property type="project" value="InterPro"/>
</dbReference>
<sequence length="255" mass="28388">MSTPTETELHDAVVALHGAWDEQWQAVLELAPQLLAAYVRLAGVPQRKGHLDPRTRELIYLAVDAAATHMYAPGVRRHIRRALDLGATPGEITEVIELTTTLGIHAMNIGVPLLAELLEERGLRDGPAALDAYRKELKARFTANRGYWHVFWDEILELDPEMFEAYTDFSSVSWQHGSLEPKVKEFVYTAFDCASTHLYVKGWKAHMDNALGHGATVGELLEVMEIAAVMGMQSALQALPVLREELAAPLRQNQT</sequence>
<dbReference type="AlphaFoldDB" id="A0A918CV86"/>
<accession>A0A918CV86</accession>
<reference evidence="2" key="2">
    <citation type="submission" date="2020-09" db="EMBL/GenBank/DDBJ databases">
        <authorList>
            <person name="Sun Q."/>
            <person name="Zhou Y."/>
        </authorList>
    </citation>
    <scope>NUCLEOTIDE SEQUENCE</scope>
    <source>
        <strain evidence="2">CGMCC 4.7110</strain>
    </source>
</reference>
<keyword evidence="3" id="KW-1185">Reference proteome</keyword>
<dbReference type="PANTHER" id="PTHR33930">
    <property type="entry name" value="ALKYL HYDROPEROXIDE REDUCTASE AHPD"/>
    <property type="match status" value="1"/>
</dbReference>
<dbReference type="RefSeq" id="WP_229713577.1">
    <property type="nucleotide sequence ID" value="NZ_BMML01000022.1"/>
</dbReference>
<evidence type="ECO:0000313" key="3">
    <source>
        <dbReference type="Proteomes" id="UP000653411"/>
    </source>
</evidence>
<dbReference type="Pfam" id="PF02627">
    <property type="entry name" value="CMD"/>
    <property type="match status" value="2"/>
</dbReference>
<reference evidence="2" key="1">
    <citation type="journal article" date="2014" name="Int. J. Syst. Evol. Microbiol.">
        <title>Complete genome sequence of Corynebacterium casei LMG S-19264T (=DSM 44701T), isolated from a smear-ripened cheese.</title>
        <authorList>
            <consortium name="US DOE Joint Genome Institute (JGI-PGF)"/>
            <person name="Walter F."/>
            <person name="Albersmeier A."/>
            <person name="Kalinowski J."/>
            <person name="Ruckert C."/>
        </authorList>
    </citation>
    <scope>NUCLEOTIDE SEQUENCE</scope>
    <source>
        <strain evidence="2">CGMCC 4.7110</strain>
    </source>
</reference>
<dbReference type="InterPro" id="IPR003779">
    <property type="entry name" value="CMD-like"/>
</dbReference>
<dbReference type="Gene3D" id="1.20.1290.10">
    <property type="entry name" value="AhpD-like"/>
    <property type="match status" value="1"/>
</dbReference>
<evidence type="ECO:0000259" key="1">
    <source>
        <dbReference type="Pfam" id="PF02627"/>
    </source>
</evidence>
<dbReference type="Proteomes" id="UP000653411">
    <property type="component" value="Unassembled WGS sequence"/>
</dbReference>
<name>A0A918CV86_9ACTN</name>
<feature type="domain" description="Carboxymuconolactone decarboxylase-like" evidence="1">
    <location>
        <begin position="160"/>
        <end position="244"/>
    </location>
</feature>
<feature type="domain" description="Carboxymuconolactone decarboxylase-like" evidence="1">
    <location>
        <begin position="32"/>
        <end position="98"/>
    </location>
</feature>
<dbReference type="InterPro" id="IPR029032">
    <property type="entry name" value="AhpD-like"/>
</dbReference>
<dbReference type="PANTHER" id="PTHR33930:SF2">
    <property type="entry name" value="BLR3452 PROTEIN"/>
    <property type="match status" value="1"/>
</dbReference>
<dbReference type="SUPFAM" id="SSF69118">
    <property type="entry name" value="AhpD-like"/>
    <property type="match status" value="1"/>
</dbReference>
<evidence type="ECO:0000313" key="2">
    <source>
        <dbReference type="EMBL" id="GGN33871.1"/>
    </source>
</evidence>
<proteinExistence type="predicted"/>
<comment type="caution">
    <text evidence="2">The sequence shown here is derived from an EMBL/GenBank/DDBJ whole genome shotgun (WGS) entry which is preliminary data.</text>
</comment>
<organism evidence="2 3">
    <name type="scientific">Streptomyces fuscichromogenes</name>
    <dbReference type="NCBI Taxonomy" id="1324013"/>
    <lineage>
        <taxon>Bacteria</taxon>
        <taxon>Bacillati</taxon>
        <taxon>Actinomycetota</taxon>
        <taxon>Actinomycetes</taxon>
        <taxon>Kitasatosporales</taxon>
        <taxon>Streptomycetaceae</taxon>
        <taxon>Streptomyces</taxon>
    </lineage>
</organism>
<protein>
    <recommendedName>
        <fullName evidence="1">Carboxymuconolactone decarboxylase-like domain-containing protein</fullName>
    </recommendedName>
</protein>
<gene>
    <name evidence="2" type="ORF">GCM10011578_074070</name>
</gene>
<dbReference type="EMBL" id="BMML01000022">
    <property type="protein sequence ID" value="GGN33871.1"/>
    <property type="molecule type" value="Genomic_DNA"/>
</dbReference>